<evidence type="ECO:0000259" key="1">
    <source>
        <dbReference type="Pfam" id="PF12146"/>
    </source>
</evidence>
<gene>
    <name evidence="2" type="ORF">EV379_3166</name>
</gene>
<dbReference type="GO" id="GO:0016787">
    <property type="term" value="F:hydrolase activity"/>
    <property type="evidence" value="ECO:0007669"/>
    <property type="project" value="UniProtKB-KW"/>
</dbReference>
<evidence type="ECO:0000313" key="2">
    <source>
        <dbReference type="EMBL" id="RZU66797.1"/>
    </source>
</evidence>
<keyword evidence="2" id="KW-0378">Hydrolase</keyword>
<organism evidence="2 3">
    <name type="scientific">Microterricola gilva</name>
    <dbReference type="NCBI Taxonomy" id="393267"/>
    <lineage>
        <taxon>Bacteria</taxon>
        <taxon>Bacillati</taxon>
        <taxon>Actinomycetota</taxon>
        <taxon>Actinomycetes</taxon>
        <taxon>Micrococcales</taxon>
        <taxon>Microbacteriaceae</taxon>
        <taxon>Microterricola</taxon>
    </lineage>
</organism>
<dbReference type="RefSeq" id="WP_130506940.1">
    <property type="nucleotide sequence ID" value="NZ_SHLC01000001.1"/>
</dbReference>
<dbReference type="EMBL" id="SHLC01000001">
    <property type="protein sequence ID" value="RZU66797.1"/>
    <property type="molecule type" value="Genomic_DNA"/>
</dbReference>
<dbReference type="Pfam" id="PF12146">
    <property type="entry name" value="Hydrolase_4"/>
    <property type="match status" value="1"/>
</dbReference>
<protein>
    <submittedName>
        <fullName evidence="2">Alpha-beta hydrolase superfamily lysophospholipase</fullName>
    </submittedName>
</protein>
<keyword evidence="3" id="KW-1185">Reference proteome</keyword>
<comment type="caution">
    <text evidence="2">The sequence shown here is derived from an EMBL/GenBank/DDBJ whole genome shotgun (WGS) entry which is preliminary data.</text>
</comment>
<dbReference type="Gene3D" id="3.40.50.1820">
    <property type="entry name" value="alpha/beta hydrolase"/>
    <property type="match status" value="1"/>
</dbReference>
<accession>A0A4Q8AQ71</accession>
<name>A0A4Q8AQ71_9MICO</name>
<evidence type="ECO:0000313" key="3">
    <source>
        <dbReference type="Proteomes" id="UP000291483"/>
    </source>
</evidence>
<dbReference type="InterPro" id="IPR029058">
    <property type="entry name" value="AB_hydrolase_fold"/>
</dbReference>
<dbReference type="OrthoDB" id="9806902at2"/>
<dbReference type="AlphaFoldDB" id="A0A4Q8AQ71"/>
<dbReference type="InterPro" id="IPR051044">
    <property type="entry name" value="MAG_DAG_Lipase"/>
</dbReference>
<sequence length="296" mass="32380">MGQPSSDIEIPSRTYTDAHGVHIHYYSWPVPNPRAVVQLAHGVGEHALRYLELVGALNTAGYSVYADDHRGHGRTGFEQHGGDLDRMGKLGPGGLRATLDALHQFTGIITAEARAEHPGLPLVLLGHSWGSLMSQILVNKHPNDFDAVILTGTAYRMFGSMESGDLNRRHTHLGTTGVEWLSRDPAVHSAFLADPLTTTTPLMKLFGPIDALRLLGRPARHLPDLPLLVQVGDDDSLGAEKSALKLVESYRTRSGLTDVTLIVYPGARHEVFNEINRAEVMADTIGWLDERMPARD</sequence>
<proteinExistence type="predicted"/>
<dbReference type="Proteomes" id="UP000291483">
    <property type="component" value="Unassembled WGS sequence"/>
</dbReference>
<dbReference type="InterPro" id="IPR022742">
    <property type="entry name" value="Hydrolase_4"/>
</dbReference>
<dbReference type="PANTHER" id="PTHR11614">
    <property type="entry name" value="PHOSPHOLIPASE-RELATED"/>
    <property type="match status" value="1"/>
</dbReference>
<reference evidence="2 3" key="1">
    <citation type="submission" date="2019-02" db="EMBL/GenBank/DDBJ databases">
        <title>Sequencing the genomes of 1000 actinobacteria strains.</title>
        <authorList>
            <person name="Klenk H.-P."/>
        </authorList>
    </citation>
    <scope>NUCLEOTIDE SEQUENCE [LARGE SCALE GENOMIC DNA]</scope>
    <source>
        <strain evidence="2 3">DSM 18319</strain>
    </source>
</reference>
<feature type="domain" description="Serine aminopeptidase S33" evidence="1">
    <location>
        <begin position="32"/>
        <end position="275"/>
    </location>
</feature>
<dbReference type="SUPFAM" id="SSF53474">
    <property type="entry name" value="alpha/beta-Hydrolases"/>
    <property type="match status" value="1"/>
</dbReference>